<proteinExistence type="predicted"/>
<protein>
    <submittedName>
        <fullName evidence="2">Uncharacterized protein</fullName>
    </submittedName>
</protein>
<gene>
    <name evidence="2" type="primary">P0505H05.32</name>
</gene>
<dbReference type="EMBL" id="AP005312">
    <property type="protein sequence ID" value="BAD25841.1"/>
    <property type="molecule type" value="Genomic_DNA"/>
</dbReference>
<feature type="region of interest" description="Disordered" evidence="1">
    <location>
        <begin position="41"/>
        <end position="68"/>
    </location>
</feature>
<reference evidence="3" key="1">
    <citation type="journal article" date="2005" name="Nature">
        <title>The map-based sequence of the rice genome.</title>
        <authorList>
            <consortium name="International rice genome sequencing project (IRGSP)"/>
            <person name="Matsumoto T."/>
            <person name="Wu J."/>
            <person name="Kanamori H."/>
            <person name="Katayose Y."/>
            <person name="Fujisawa M."/>
            <person name="Namiki N."/>
            <person name="Mizuno H."/>
            <person name="Yamamoto K."/>
            <person name="Antonio B.A."/>
            <person name="Baba T."/>
            <person name="Sakata K."/>
            <person name="Nagamura Y."/>
            <person name="Aoki H."/>
            <person name="Arikawa K."/>
            <person name="Arita K."/>
            <person name="Bito T."/>
            <person name="Chiden Y."/>
            <person name="Fujitsuka N."/>
            <person name="Fukunaka R."/>
            <person name="Hamada M."/>
            <person name="Harada C."/>
            <person name="Hayashi A."/>
            <person name="Hijishita S."/>
            <person name="Honda M."/>
            <person name="Hosokawa S."/>
            <person name="Ichikawa Y."/>
            <person name="Idonuma A."/>
            <person name="Iijima M."/>
            <person name="Ikeda M."/>
            <person name="Ikeno M."/>
            <person name="Ito K."/>
            <person name="Ito S."/>
            <person name="Ito T."/>
            <person name="Ito Y."/>
            <person name="Ito Y."/>
            <person name="Iwabuchi A."/>
            <person name="Kamiya K."/>
            <person name="Karasawa W."/>
            <person name="Kurita K."/>
            <person name="Katagiri S."/>
            <person name="Kikuta A."/>
            <person name="Kobayashi H."/>
            <person name="Kobayashi N."/>
            <person name="Machita K."/>
            <person name="Maehara T."/>
            <person name="Masukawa M."/>
            <person name="Mizubayashi T."/>
            <person name="Mukai Y."/>
            <person name="Nagasaki H."/>
            <person name="Nagata Y."/>
            <person name="Naito S."/>
            <person name="Nakashima M."/>
            <person name="Nakama Y."/>
            <person name="Nakamichi Y."/>
            <person name="Nakamura M."/>
            <person name="Meguro A."/>
            <person name="Negishi M."/>
            <person name="Ohta I."/>
            <person name="Ohta T."/>
            <person name="Okamoto M."/>
            <person name="Ono N."/>
            <person name="Saji S."/>
            <person name="Sakaguchi M."/>
            <person name="Sakai K."/>
            <person name="Shibata M."/>
            <person name="Shimokawa T."/>
            <person name="Song J."/>
            <person name="Takazaki Y."/>
            <person name="Terasawa K."/>
            <person name="Tsugane M."/>
            <person name="Tsuji K."/>
            <person name="Ueda S."/>
            <person name="Waki K."/>
            <person name="Yamagata H."/>
            <person name="Yamamoto M."/>
            <person name="Yamamoto S."/>
            <person name="Yamane H."/>
            <person name="Yoshiki S."/>
            <person name="Yoshihara R."/>
            <person name="Yukawa K."/>
            <person name="Zhong H."/>
            <person name="Yano M."/>
            <person name="Yuan Q."/>
            <person name="Ouyang S."/>
            <person name="Liu J."/>
            <person name="Jones K.M."/>
            <person name="Gansberger K."/>
            <person name="Moffat K."/>
            <person name="Hill J."/>
            <person name="Bera J."/>
            <person name="Fadrosh D."/>
            <person name="Jin S."/>
            <person name="Johri S."/>
            <person name="Kim M."/>
            <person name="Overton L."/>
            <person name="Reardon M."/>
            <person name="Tsitrin T."/>
            <person name="Vuong H."/>
            <person name="Weaver B."/>
            <person name="Ciecko A."/>
            <person name="Tallon L."/>
            <person name="Jackson J."/>
            <person name="Pai G."/>
            <person name="Aken S.V."/>
            <person name="Utterback T."/>
            <person name="Reidmuller S."/>
            <person name="Feldblyum T."/>
            <person name="Hsiao J."/>
            <person name="Zismann V."/>
            <person name="Iobst S."/>
            <person name="de Vazeille A.R."/>
            <person name="Buell C.R."/>
            <person name="Ying K."/>
            <person name="Li Y."/>
            <person name="Lu T."/>
            <person name="Huang Y."/>
            <person name="Zhao Q."/>
            <person name="Feng Q."/>
            <person name="Zhang L."/>
            <person name="Zhu J."/>
            <person name="Weng Q."/>
            <person name="Mu J."/>
            <person name="Lu Y."/>
            <person name="Fan D."/>
            <person name="Liu Y."/>
            <person name="Guan J."/>
            <person name="Zhang Y."/>
            <person name="Yu S."/>
            <person name="Liu X."/>
            <person name="Zhang Y."/>
            <person name="Hong G."/>
            <person name="Han B."/>
            <person name="Choisne N."/>
            <person name="Demange N."/>
            <person name="Orjeda G."/>
            <person name="Samain S."/>
            <person name="Cattolico L."/>
            <person name="Pelletier E."/>
            <person name="Couloux A."/>
            <person name="Segurens B."/>
            <person name="Wincker P."/>
            <person name="D'Hont A."/>
            <person name="Scarpelli C."/>
            <person name="Weissenbach J."/>
            <person name="Salanoubat M."/>
            <person name="Quetier F."/>
            <person name="Yu Y."/>
            <person name="Kim H.R."/>
            <person name="Rambo T."/>
            <person name="Currie J."/>
            <person name="Collura K."/>
            <person name="Luo M."/>
            <person name="Yang T."/>
            <person name="Ammiraju J.S.S."/>
            <person name="Engler F."/>
            <person name="Soderlund C."/>
            <person name="Wing R.A."/>
            <person name="Palmer L.E."/>
            <person name="de la Bastide M."/>
            <person name="Spiegel L."/>
            <person name="Nascimento L."/>
            <person name="Zutavern T."/>
            <person name="O'Shaughnessy A."/>
            <person name="Dike S."/>
            <person name="Dedhia N."/>
            <person name="Preston R."/>
            <person name="Balija V."/>
            <person name="McCombie W.R."/>
            <person name="Chow T."/>
            <person name="Chen H."/>
            <person name="Chung M."/>
            <person name="Chen C."/>
            <person name="Shaw J."/>
            <person name="Wu H."/>
            <person name="Hsiao K."/>
            <person name="Chao Y."/>
            <person name="Chu M."/>
            <person name="Cheng C."/>
            <person name="Hour A."/>
            <person name="Lee P."/>
            <person name="Lin S."/>
            <person name="Lin Y."/>
            <person name="Liou J."/>
            <person name="Liu S."/>
            <person name="Hsing Y."/>
            <person name="Raghuvanshi S."/>
            <person name="Mohanty A."/>
            <person name="Bharti A.K."/>
            <person name="Gaur A."/>
            <person name="Gupta V."/>
            <person name="Kumar D."/>
            <person name="Ravi V."/>
            <person name="Vij S."/>
            <person name="Kapur A."/>
            <person name="Khurana P."/>
            <person name="Khurana P."/>
            <person name="Khurana J.P."/>
            <person name="Tyagi A.K."/>
            <person name="Gaikwad K."/>
            <person name="Singh A."/>
            <person name="Dalal V."/>
            <person name="Srivastava S."/>
            <person name="Dixit A."/>
            <person name="Pal A.K."/>
            <person name="Ghazi I.A."/>
            <person name="Yadav M."/>
            <person name="Pandit A."/>
            <person name="Bhargava A."/>
            <person name="Sureshbabu K."/>
            <person name="Batra K."/>
            <person name="Sharma T.R."/>
            <person name="Mohapatra T."/>
            <person name="Singh N.K."/>
            <person name="Messing J."/>
            <person name="Nelson A.B."/>
            <person name="Fuks G."/>
            <person name="Kavchok S."/>
            <person name="Keizer G."/>
            <person name="Linton E."/>
            <person name="Llaca V."/>
            <person name="Song R."/>
            <person name="Tanyolac B."/>
            <person name="Young S."/>
            <person name="Ho-Il K."/>
            <person name="Hahn J.H."/>
            <person name="Sangsakoo G."/>
            <person name="Vanavichit A."/>
            <person name="de Mattos Luiz.A.T."/>
            <person name="Zimmer P.D."/>
            <person name="Malone G."/>
            <person name="Dellagostin O."/>
            <person name="de Oliveira A.C."/>
            <person name="Bevan M."/>
            <person name="Bancroft I."/>
            <person name="Minx P."/>
            <person name="Cordum H."/>
            <person name="Wilson R."/>
            <person name="Cheng Z."/>
            <person name="Jin W."/>
            <person name="Jiang J."/>
            <person name="Leong S.A."/>
            <person name="Iwama H."/>
            <person name="Gojobori T."/>
            <person name="Itoh T."/>
            <person name="Niimura Y."/>
            <person name="Fujii Y."/>
            <person name="Habara T."/>
            <person name="Sakai H."/>
            <person name="Sato Y."/>
            <person name="Wilson G."/>
            <person name="Kumar K."/>
            <person name="McCouch S."/>
            <person name="Juretic N."/>
            <person name="Hoen D."/>
            <person name="Wright S."/>
            <person name="Bruskiewich R."/>
            <person name="Bureau T."/>
            <person name="Miyao A."/>
            <person name="Hirochika H."/>
            <person name="Nishikawa T."/>
            <person name="Kadowaki K."/>
            <person name="Sugiura M."/>
            <person name="Burr B."/>
            <person name="Sasaki T."/>
        </authorList>
    </citation>
    <scope>NUCLEOTIDE SEQUENCE [LARGE SCALE GENOMIC DNA]</scope>
    <source>
        <strain evidence="3">cv. Nipponbare</strain>
    </source>
</reference>
<evidence type="ECO:0000256" key="1">
    <source>
        <dbReference type="SAM" id="MobiDB-lite"/>
    </source>
</evidence>
<reference evidence="3" key="2">
    <citation type="journal article" date="2008" name="Nucleic Acids Res.">
        <title>The rice annotation project database (RAP-DB): 2008 update.</title>
        <authorList>
            <consortium name="The rice annotation project (RAP)"/>
        </authorList>
    </citation>
    <scope>GENOME REANNOTATION</scope>
    <source>
        <strain evidence="3">cv. Nipponbare</strain>
    </source>
</reference>
<organism evidence="2 3">
    <name type="scientific">Oryza sativa subsp. japonica</name>
    <name type="common">Rice</name>
    <dbReference type="NCBI Taxonomy" id="39947"/>
    <lineage>
        <taxon>Eukaryota</taxon>
        <taxon>Viridiplantae</taxon>
        <taxon>Streptophyta</taxon>
        <taxon>Embryophyta</taxon>
        <taxon>Tracheophyta</taxon>
        <taxon>Spermatophyta</taxon>
        <taxon>Magnoliopsida</taxon>
        <taxon>Liliopsida</taxon>
        <taxon>Poales</taxon>
        <taxon>Poaceae</taxon>
        <taxon>BOP clade</taxon>
        <taxon>Oryzoideae</taxon>
        <taxon>Oryzeae</taxon>
        <taxon>Oryzinae</taxon>
        <taxon>Oryza</taxon>
        <taxon>Oryza sativa</taxon>
    </lineage>
</organism>
<dbReference type="AlphaFoldDB" id="Q6H608"/>
<dbReference type="Proteomes" id="UP000000763">
    <property type="component" value="Chromosome 9"/>
</dbReference>
<accession>Q6H608</accession>
<evidence type="ECO:0000313" key="2">
    <source>
        <dbReference type="EMBL" id="BAD25841.1"/>
    </source>
</evidence>
<feature type="region of interest" description="Disordered" evidence="1">
    <location>
        <begin position="1"/>
        <end position="21"/>
    </location>
</feature>
<name>Q6H608_ORYSJ</name>
<evidence type="ECO:0000313" key="3">
    <source>
        <dbReference type="Proteomes" id="UP000000763"/>
    </source>
</evidence>
<sequence length="68" mass="6998">MRGSGSRPPPAGADGARSRGFGAESTAAALVARSRNLNLQYSADGLTPTPPTFALSIDNEDNATDHKL</sequence>